<proteinExistence type="predicted"/>
<name>A0ABM8EGX7_9BACT</name>
<evidence type="ECO:0000313" key="2">
    <source>
        <dbReference type="Proteomes" id="UP001317705"/>
    </source>
</evidence>
<dbReference type="Proteomes" id="UP001317705">
    <property type="component" value="Chromosome"/>
</dbReference>
<organism evidence="1 2">
    <name type="scientific">Geotalea uraniireducens</name>
    <dbReference type="NCBI Taxonomy" id="351604"/>
    <lineage>
        <taxon>Bacteria</taxon>
        <taxon>Pseudomonadati</taxon>
        <taxon>Thermodesulfobacteriota</taxon>
        <taxon>Desulfuromonadia</taxon>
        <taxon>Geobacterales</taxon>
        <taxon>Geobacteraceae</taxon>
        <taxon>Geotalea</taxon>
    </lineage>
</organism>
<keyword evidence="2" id="KW-1185">Reference proteome</keyword>
<dbReference type="RefSeq" id="WP_282001179.1">
    <property type="nucleotide sequence ID" value="NZ_AP027151.1"/>
</dbReference>
<protein>
    <submittedName>
        <fullName evidence="1">Uncharacterized protein</fullName>
    </submittedName>
</protein>
<evidence type="ECO:0000313" key="1">
    <source>
        <dbReference type="EMBL" id="BDV41215.1"/>
    </source>
</evidence>
<gene>
    <name evidence="1" type="ORF">GURASL_01380</name>
</gene>
<reference evidence="1 2" key="1">
    <citation type="submission" date="2022-12" db="EMBL/GenBank/DDBJ databases">
        <title>Polyphasic characterization of Geotalea uranireducens NIT-SL11 newly isolated from a complex of sewage sludge and microbially reduced graphene oxide.</title>
        <authorList>
            <person name="Xie L."/>
            <person name="Yoshida N."/>
            <person name="Meng L."/>
        </authorList>
    </citation>
    <scope>NUCLEOTIDE SEQUENCE [LARGE SCALE GENOMIC DNA]</scope>
    <source>
        <strain evidence="1 2">NIT-SL11</strain>
    </source>
</reference>
<sequence>MKMDGNIRVATEAKYKELYNNIKNNCAVDDFHELFFLCACIGYRRGIQTPLKKRDDRFWSRTITPREWSCFYAMILEKNAFDYEKVSDDKGVLAAIEGYANAGMDILIDEFLCDYLLPASKSSDPQLDPTCCKELPKQFVHFIFEQSESENWDS</sequence>
<accession>A0ABM8EGX7</accession>
<dbReference type="EMBL" id="AP027151">
    <property type="protein sequence ID" value="BDV41215.1"/>
    <property type="molecule type" value="Genomic_DNA"/>
</dbReference>